<evidence type="ECO:0000256" key="1">
    <source>
        <dbReference type="SAM" id="MobiDB-lite"/>
    </source>
</evidence>
<comment type="caution">
    <text evidence="3">The sequence shown here is derived from an EMBL/GenBank/DDBJ whole genome shotgun (WGS) entry which is preliminary data.</text>
</comment>
<dbReference type="CDD" id="cd00085">
    <property type="entry name" value="HNHc"/>
    <property type="match status" value="1"/>
</dbReference>
<feature type="domain" description="HNH nuclease" evidence="2">
    <location>
        <begin position="454"/>
        <end position="506"/>
    </location>
</feature>
<dbReference type="EMBL" id="JBAPLU010000009">
    <property type="protein sequence ID" value="MEI4272269.1"/>
    <property type="molecule type" value="Genomic_DNA"/>
</dbReference>
<evidence type="ECO:0000313" key="3">
    <source>
        <dbReference type="EMBL" id="MEI4272269.1"/>
    </source>
</evidence>
<dbReference type="Pfam" id="PF02720">
    <property type="entry name" value="DUF222"/>
    <property type="match status" value="1"/>
</dbReference>
<name>A0ABU8DW44_9ACTN</name>
<dbReference type="Gene3D" id="1.10.30.50">
    <property type="match status" value="1"/>
</dbReference>
<reference evidence="3 4" key="1">
    <citation type="submission" date="2024-03" db="EMBL/GenBank/DDBJ databases">
        <title>Draft genome sequence of Klenkia sp. LSe6-5.</title>
        <authorList>
            <person name="Duangmal K."/>
            <person name="Chantavorakit T."/>
        </authorList>
    </citation>
    <scope>NUCLEOTIDE SEQUENCE [LARGE SCALE GENOMIC DNA]</scope>
    <source>
        <strain evidence="3 4">LSe6-5</strain>
    </source>
</reference>
<dbReference type="InterPro" id="IPR003870">
    <property type="entry name" value="DUF222"/>
</dbReference>
<feature type="region of interest" description="Disordered" evidence="1">
    <location>
        <begin position="554"/>
        <end position="610"/>
    </location>
</feature>
<keyword evidence="4" id="KW-1185">Reference proteome</keyword>
<dbReference type="RefSeq" id="WP_336404405.1">
    <property type="nucleotide sequence ID" value="NZ_JBAPLU010000009.1"/>
</dbReference>
<accession>A0ABU8DW44</accession>
<organism evidence="3 4">
    <name type="scientific">Klenkia sesuvii</name>
    <dbReference type="NCBI Taxonomy" id="3103137"/>
    <lineage>
        <taxon>Bacteria</taxon>
        <taxon>Bacillati</taxon>
        <taxon>Actinomycetota</taxon>
        <taxon>Actinomycetes</taxon>
        <taxon>Geodermatophilales</taxon>
        <taxon>Geodermatophilaceae</taxon>
        <taxon>Klenkia</taxon>
    </lineage>
</organism>
<protein>
    <submittedName>
        <fullName evidence="3">DUF222 domain-containing protein</fullName>
    </submittedName>
</protein>
<feature type="region of interest" description="Disordered" evidence="1">
    <location>
        <begin position="302"/>
        <end position="352"/>
    </location>
</feature>
<sequence length="610" mass="65017">METRARLGVALQVAVISPPPPTSTEVLDRPQRLCEVLAPRLLDDVACAGELQRITDLRARLDAYEVGVVARLADLRPDLWEHLDHPGGPVEGWSPVREFPGVSEFFVDEVAAVLDLSRTRAHTVANTALVLVHQLPATWHALADGRIDLARARSLVTVLGWQQPEVAAEVIAAVEAEALAWAISGEGPYRLQNRTAALLLEHDAAAADRSRKQAEREADVQVRGRRDGLADLVVPLDPATAAACRDATDRYARMCKADGDDRPIGQLRTLIAADLLLRAWDTTRPPVTAHITIHAPLPSLFPPQAAAGTAHPGACPDDTMEPGSGPDDVPRPGTGPDDASEVGAPERHGTVGGLPITAAHLRELLRQWSDADLDDLHAPDAGSLDIALTDPASGRLRAVVTETELRRATTCGCPLHSPPTAPAGSPASSPATAACACPVLDAPPMTKAYRPTAAQRRFIAARDRGCRHPGCSRPAIWTDADHVVAHHHGGETECGNLCTLCRRHHRLKTLAPGWRFEMTPDGVLSVTTPSGVTRTTRPPGMGHGIDHLIITGLLTSDDPDREPGMLPTPSSVAAPCAGRDTPADPDLDHDLVQDPNPDSNQDQDDDPAPF</sequence>
<dbReference type="SMART" id="SM00507">
    <property type="entry name" value="HNHc"/>
    <property type="match status" value="1"/>
</dbReference>
<evidence type="ECO:0000259" key="2">
    <source>
        <dbReference type="SMART" id="SM00507"/>
    </source>
</evidence>
<proteinExistence type="predicted"/>
<feature type="compositionally biased region" description="Acidic residues" evidence="1">
    <location>
        <begin position="601"/>
        <end position="610"/>
    </location>
</feature>
<dbReference type="InterPro" id="IPR003615">
    <property type="entry name" value="HNH_nuc"/>
</dbReference>
<gene>
    <name evidence="3" type="ORF">TEK04_11090</name>
</gene>
<evidence type="ECO:0000313" key="4">
    <source>
        <dbReference type="Proteomes" id="UP001361570"/>
    </source>
</evidence>
<dbReference type="Proteomes" id="UP001361570">
    <property type="component" value="Unassembled WGS sequence"/>
</dbReference>